<dbReference type="PANTHER" id="PTHR43610:SF1">
    <property type="entry name" value="N-ACETYLTRANSFERASE DOMAIN-CONTAINING PROTEIN"/>
    <property type="match status" value="1"/>
</dbReference>
<dbReference type="PANTHER" id="PTHR43610">
    <property type="entry name" value="BLL6696 PROTEIN"/>
    <property type="match status" value="1"/>
</dbReference>
<dbReference type="Pfam" id="PF13302">
    <property type="entry name" value="Acetyltransf_3"/>
    <property type="match status" value="1"/>
</dbReference>
<dbReference type="PROSITE" id="PS51186">
    <property type="entry name" value="GNAT"/>
    <property type="match status" value="1"/>
</dbReference>
<reference evidence="2" key="1">
    <citation type="submission" date="2014-09" db="EMBL/GenBank/DDBJ databases">
        <title>Genome sequence of the luminous mushroom Mycena chlorophos for searching fungal bioluminescence genes.</title>
        <authorList>
            <person name="Tanaka Y."/>
            <person name="Kasuga D."/>
            <person name="Oba Y."/>
            <person name="Hase S."/>
            <person name="Sato K."/>
            <person name="Oba Y."/>
            <person name="Sakakibara Y."/>
        </authorList>
    </citation>
    <scope>NUCLEOTIDE SEQUENCE</scope>
</reference>
<feature type="domain" description="N-acetyltransferase" evidence="1">
    <location>
        <begin position="12"/>
        <end position="176"/>
    </location>
</feature>
<gene>
    <name evidence="2" type="ORF">MCHLO_13107</name>
</gene>
<evidence type="ECO:0000259" key="1">
    <source>
        <dbReference type="PROSITE" id="PS51186"/>
    </source>
</evidence>
<dbReference type="Gene3D" id="3.40.630.30">
    <property type="match status" value="1"/>
</dbReference>
<evidence type="ECO:0000313" key="3">
    <source>
        <dbReference type="Proteomes" id="UP000815677"/>
    </source>
</evidence>
<keyword evidence="3" id="KW-1185">Reference proteome</keyword>
<dbReference type="InterPro" id="IPR000182">
    <property type="entry name" value="GNAT_dom"/>
</dbReference>
<dbReference type="EMBL" id="DF849285">
    <property type="protein sequence ID" value="GAT56455.1"/>
    <property type="molecule type" value="Genomic_DNA"/>
</dbReference>
<organism evidence="2 3">
    <name type="scientific">Mycena chlorophos</name>
    <name type="common">Agaric fungus</name>
    <name type="synonym">Agaricus chlorophos</name>
    <dbReference type="NCBI Taxonomy" id="658473"/>
    <lineage>
        <taxon>Eukaryota</taxon>
        <taxon>Fungi</taxon>
        <taxon>Dikarya</taxon>
        <taxon>Basidiomycota</taxon>
        <taxon>Agaricomycotina</taxon>
        <taxon>Agaricomycetes</taxon>
        <taxon>Agaricomycetidae</taxon>
        <taxon>Agaricales</taxon>
        <taxon>Marasmiineae</taxon>
        <taxon>Mycenaceae</taxon>
        <taxon>Mycena</taxon>
    </lineage>
</organism>
<dbReference type="Proteomes" id="UP000815677">
    <property type="component" value="Unassembled WGS sequence"/>
</dbReference>
<dbReference type="SUPFAM" id="SSF55729">
    <property type="entry name" value="Acyl-CoA N-acyltransferases (Nat)"/>
    <property type="match status" value="1"/>
</dbReference>
<dbReference type="InterPro" id="IPR016181">
    <property type="entry name" value="Acyl_CoA_acyltransferase"/>
</dbReference>
<accession>A0ABQ0LZI3</accession>
<name>A0ABQ0LZI3_MYCCL</name>
<protein>
    <submittedName>
        <fullName evidence="2">Ribosomal-protein-alanine acetyltransferase</fullName>
    </submittedName>
</protein>
<proteinExistence type="predicted"/>
<sequence>MTRSLSTRSGRIELRAPTEQDDAAVAALRSHPYTRRHIPAFPETFTVEDAKALRLKRDADLSHIPFYIFRTDTNEFIGATSIAYLDRDERACDTGILLREEYARAGYATDTMHAVLKHAFEEEGMHRVSYHTSEKNVGMRGWLDMAGATLDGILREAWPDKDGYTSVCVYSILEQEWASVVKQRLEERIDKRGCLDG</sequence>
<evidence type="ECO:0000313" key="2">
    <source>
        <dbReference type="EMBL" id="GAT56455.1"/>
    </source>
</evidence>